<keyword evidence="2" id="KW-1185">Reference proteome</keyword>
<dbReference type="EMBL" id="JBHSJF010000001">
    <property type="protein sequence ID" value="MFC5066403.1"/>
    <property type="molecule type" value="Genomic_DNA"/>
</dbReference>
<comment type="caution">
    <text evidence="1">The sequence shown here is derived from an EMBL/GenBank/DDBJ whole genome shotgun (WGS) entry which is preliminary data.</text>
</comment>
<sequence length="164" mass="18259">MAPDELVLALLKAMPHKKIDGKKRLQKLAYLMASAGVDCNIQFDLRDYGPFSVEIAQAADYLTFSGLIEEDEQQLGDNNFFMTSYKLIESIPTRPELSHDHVKALAALAKYTTIQLEVAATYLFFRNRGLDEETARQRTVAMKPAKASPAVLAKAPEILGHLPH</sequence>
<dbReference type="Proteomes" id="UP001595796">
    <property type="component" value="Unassembled WGS sequence"/>
</dbReference>
<evidence type="ECO:0008006" key="3">
    <source>
        <dbReference type="Google" id="ProtNLM"/>
    </source>
</evidence>
<accession>A0ABV9YX58</accession>
<reference evidence="2" key="1">
    <citation type="journal article" date="2019" name="Int. J. Syst. Evol. Microbiol.">
        <title>The Global Catalogue of Microorganisms (GCM) 10K type strain sequencing project: providing services to taxonomists for standard genome sequencing and annotation.</title>
        <authorList>
            <consortium name="The Broad Institute Genomics Platform"/>
            <consortium name="The Broad Institute Genome Sequencing Center for Infectious Disease"/>
            <person name="Wu L."/>
            <person name="Ma J."/>
        </authorList>
    </citation>
    <scope>NUCLEOTIDE SEQUENCE [LARGE SCALE GENOMIC DNA]</scope>
    <source>
        <strain evidence="2">CGMCC 1.16444</strain>
    </source>
</reference>
<organism evidence="1 2">
    <name type="scientific">Flaviflagellibacter deserti</name>
    <dbReference type="NCBI Taxonomy" id="2267266"/>
    <lineage>
        <taxon>Bacteria</taxon>
        <taxon>Pseudomonadati</taxon>
        <taxon>Pseudomonadota</taxon>
        <taxon>Alphaproteobacteria</taxon>
        <taxon>Hyphomicrobiales</taxon>
        <taxon>Flaviflagellibacter</taxon>
    </lineage>
</organism>
<protein>
    <recommendedName>
        <fullName evidence="3">Antitoxin SocA-like Panacea domain-containing protein</fullName>
    </recommendedName>
</protein>
<proteinExistence type="predicted"/>
<dbReference type="RefSeq" id="WP_114955202.1">
    <property type="nucleotide sequence ID" value="NZ_JBHSJF010000001.1"/>
</dbReference>
<evidence type="ECO:0000313" key="2">
    <source>
        <dbReference type="Proteomes" id="UP001595796"/>
    </source>
</evidence>
<evidence type="ECO:0000313" key="1">
    <source>
        <dbReference type="EMBL" id="MFC5066403.1"/>
    </source>
</evidence>
<name>A0ABV9YX58_9HYPH</name>
<gene>
    <name evidence="1" type="ORF">ACFPFW_00055</name>
</gene>